<keyword evidence="2" id="KW-1185">Reference proteome</keyword>
<sequence>MTEERLVDFQSAKEARERLREIIAFNSQNGFIFVEESWRDIGLATVYVVDIDINTIHVFPWAPEKVSIEIPAESLPWELLNLSFEVIAEPKVYVDKTHILQSEAIAATALNAELSLGSVKAELRRHILAIMDLSSKSGLRDLYQLEAESLVLPRHRIEAIVRKKCGKESDQ</sequence>
<accession>A0ABZ3EAG8</accession>
<geneLocation type="plasmid" evidence="1 2">
    <name>unnamed1</name>
</geneLocation>
<organism evidence="1 2">
    <name type="scientific">Marinobacter alkaliphilus</name>
    <dbReference type="NCBI Taxonomy" id="254719"/>
    <lineage>
        <taxon>Bacteria</taxon>
        <taxon>Pseudomonadati</taxon>
        <taxon>Pseudomonadota</taxon>
        <taxon>Gammaproteobacteria</taxon>
        <taxon>Pseudomonadales</taxon>
        <taxon>Marinobacteraceae</taxon>
        <taxon>Marinobacter</taxon>
    </lineage>
</organism>
<evidence type="ECO:0008006" key="3">
    <source>
        <dbReference type="Google" id="ProtNLM"/>
    </source>
</evidence>
<protein>
    <recommendedName>
        <fullName evidence="3">DUF2750 domain-containing protein</fullName>
    </recommendedName>
</protein>
<evidence type="ECO:0000313" key="1">
    <source>
        <dbReference type="EMBL" id="XAF55952.1"/>
    </source>
</evidence>
<gene>
    <name evidence="1" type="ORF">AAGT77_19690</name>
</gene>
<evidence type="ECO:0000313" key="2">
    <source>
        <dbReference type="Proteomes" id="UP001445268"/>
    </source>
</evidence>
<keyword evidence="1" id="KW-0614">Plasmid</keyword>
<proteinExistence type="predicted"/>
<name>A0ABZ3EAG8_9GAMM</name>
<reference evidence="1 2" key="1">
    <citation type="submission" date="2024-04" db="EMBL/GenBank/DDBJ databases">
        <title>Marinobacter sp. SBY-1.</title>
        <authorList>
            <person name="Pan C."/>
        </authorList>
    </citation>
    <scope>NUCLEOTIDE SEQUENCE [LARGE SCALE GENOMIC DNA]</scope>
    <source>
        <strain evidence="1 2">SBY-1</strain>
        <plasmid evidence="1 2">unnamed1</plasmid>
    </source>
</reference>
<dbReference type="EMBL" id="CP152381">
    <property type="protein sequence ID" value="XAF55952.1"/>
    <property type="molecule type" value="Genomic_DNA"/>
</dbReference>
<dbReference type="Proteomes" id="UP001445268">
    <property type="component" value="Plasmid unnamed1"/>
</dbReference>
<dbReference type="RefSeq" id="WP_342632579.1">
    <property type="nucleotide sequence ID" value="NZ_CP152381.1"/>
</dbReference>